<feature type="signal peptide" evidence="10">
    <location>
        <begin position="1"/>
        <end position="17"/>
    </location>
</feature>
<dbReference type="PANTHER" id="PTHR31736:SF8">
    <property type="entry name" value="PUTATIVE (AFU_ORTHOLOGUE AFUA_7G06410)-RELATED"/>
    <property type="match status" value="1"/>
</dbReference>
<evidence type="ECO:0000256" key="10">
    <source>
        <dbReference type="SAM" id="SignalP"/>
    </source>
</evidence>
<proteinExistence type="inferred from homology"/>
<comment type="caution">
    <text evidence="11">The sequence shown here is derived from an EMBL/GenBank/DDBJ whole genome shotgun (WGS) entry which is preliminary data.</text>
</comment>
<dbReference type="SUPFAM" id="SSF51126">
    <property type="entry name" value="Pectin lyase-like"/>
    <property type="match status" value="1"/>
</dbReference>
<dbReference type="InterPro" id="IPR000743">
    <property type="entry name" value="Glyco_hydro_28"/>
</dbReference>
<dbReference type="VEuPathDB" id="FungiDB:AAP_03887"/>
<evidence type="ECO:0000313" key="12">
    <source>
        <dbReference type="Proteomes" id="UP000242877"/>
    </source>
</evidence>
<keyword evidence="6" id="KW-0325">Glycoprotein</keyword>
<feature type="chain" id="PRO_5007894472" evidence="10">
    <location>
        <begin position="18"/>
        <end position="415"/>
    </location>
</feature>
<dbReference type="GO" id="GO:0005576">
    <property type="term" value="C:extracellular region"/>
    <property type="evidence" value="ECO:0007669"/>
    <property type="project" value="UniProtKB-SubCell"/>
</dbReference>
<dbReference type="OrthoDB" id="187139at2759"/>
<dbReference type="GO" id="GO:0005975">
    <property type="term" value="P:carbohydrate metabolic process"/>
    <property type="evidence" value="ECO:0007669"/>
    <property type="project" value="InterPro"/>
</dbReference>
<evidence type="ECO:0000256" key="1">
    <source>
        <dbReference type="ARBA" id="ARBA00004613"/>
    </source>
</evidence>
<evidence type="ECO:0000256" key="9">
    <source>
        <dbReference type="RuleBase" id="RU361169"/>
    </source>
</evidence>
<keyword evidence="5 9" id="KW-0378">Hydrolase</keyword>
<evidence type="ECO:0000256" key="5">
    <source>
        <dbReference type="ARBA" id="ARBA00022801"/>
    </source>
</evidence>
<keyword evidence="12" id="KW-1185">Reference proteome</keyword>
<evidence type="ECO:0000256" key="2">
    <source>
        <dbReference type="ARBA" id="ARBA00008834"/>
    </source>
</evidence>
<dbReference type="GO" id="GO:0016829">
    <property type="term" value="F:lyase activity"/>
    <property type="evidence" value="ECO:0007669"/>
    <property type="project" value="UniProtKB-KW"/>
</dbReference>
<evidence type="ECO:0000256" key="4">
    <source>
        <dbReference type="ARBA" id="ARBA00022729"/>
    </source>
</evidence>
<name>A0A167XQR4_9EURO</name>
<accession>A0A167XQR4</accession>
<dbReference type="AlphaFoldDB" id="A0A167XQR4"/>
<evidence type="ECO:0000256" key="7">
    <source>
        <dbReference type="ARBA" id="ARBA00023295"/>
    </source>
</evidence>
<dbReference type="Gene3D" id="2.160.20.10">
    <property type="entry name" value="Single-stranded right-handed beta-helix, Pectin lyase-like"/>
    <property type="match status" value="1"/>
</dbReference>
<keyword evidence="8" id="KW-0961">Cell wall biogenesis/degradation</keyword>
<evidence type="ECO:0000256" key="6">
    <source>
        <dbReference type="ARBA" id="ARBA00023180"/>
    </source>
</evidence>
<keyword evidence="3" id="KW-0964">Secreted</keyword>
<evidence type="ECO:0000256" key="8">
    <source>
        <dbReference type="ARBA" id="ARBA00023316"/>
    </source>
</evidence>
<dbReference type="GO" id="GO:0071555">
    <property type="term" value="P:cell wall organization"/>
    <property type="evidence" value="ECO:0007669"/>
    <property type="project" value="UniProtKB-KW"/>
</dbReference>
<dbReference type="GO" id="GO:0004650">
    <property type="term" value="F:polygalacturonase activity"/>
    <property type="evidence" value="ECO:0007669"/>
    <property type="project" value="InterPro"/>
</dbReference>
<reference evidence="11 12" key="1">
    <citation type="journal article" date="2016" name="Genome Biol. Evol.">
        <title>Divergent and convergent evolution of fungal pathogenicity.</title>
        <authorList>
            <person name="Shang Y."/>
            <person name="Xiao G."/>
            <person name="Zheng P."/>
            <person name="Cen K."/>
            <person name="Zhan S."/>
            <person name="Wang C."/>
        </authorList>
    </citation>
    <scope>NUCLEOTIDE SEQUENCE [LARGE SCALE GENOMIC DNA]</scope>
    <source>
        <strain evidence="11 12">ARSEF 7405</strain>
    </source>
</reference>
<dbReference type="InterPro" id="IPR012334">
    <property type="entry name" value="Pectin_lyas_fold"/>
</dbReference>
<comment type="subcellular location">
    <subcellularLocation>
        <location evidence="1">Secreted</location>
    </subcellularLocation>
</comment>
<organism evidence="11 12">
    <name type="scientific">Ascosphaera apis ARSEF 7405</name>
    <dbReference type="NCBI Taxonomy" id="392613"/>
    <lineage>
        <taxon>Eukaryota</taxon>
        <taxon>Fungi</taxon>
        <taxon>Dikarya</taxon>
        <taxon>Ascomycota</taxon>
        <taxon>Pezizomycotina</taxon>
        <taxon>Eurotiomycetes</taxon>
        <taxon>Eurotiomycetidae</taxon>
        <taxon>Onygenales</taxon>
        <taxon>Ascosphaeraceae</taxon>
        <taxon>Ascosphaera</taxon>
    </lineage>
</organism>
<dbReference type="InterPro" id="IPR011050">
    <property type="entry name" value="Pectin_lyase_fold/virulence"/>
</dbReference>
<comment type="similarity">
    <text evidence="2 9">Belongs to the glycosyl hydrolase 28 family.</text>
</comment>
<dbReference type="EMBL" id="AZGZ01000017">
    <property type="protein sequence ID" value="KZZ90357.1"/>
    <property type="molecule type" value="Genomic_DNA"/>
</dbReference>
<gene>
    <name evidence="11" type="ORF">AAP_03887</name>
</gene>
<protein>
    <submittedName>
        <fullName evidence="11">Pectin lyase fold/virulence factor</fullName>
    </submittedName>
</protein>
<keyword evidence="4 10" id="KW-0732">Signal</keyword>
<dbReference type="Pfam" id="PF00295">
    <property type="entry name" value="Glyco_hydro_28"/>
    <property type="match status" value="1"/>
</dbReference>
<evidence type="ECO:0000256" key="3">
    <source>
        <dbReference type="ARBA" id="ARBA00022525"/>
    </source>
</evidence>
<dbReference type="Proteomes" id="UP000242877">
    <property type="component" value="Unassembled WGS sequence"/>
</dbReference>
<keyword evidence="7 9" id="KW-0326">Glycosidase</keyword>
<sequence>MLPSFLTQLVFAAAVLARSTCHVKPGGSSKVDDAPAIIKAFDNCKHGGRGTFDNTTYHVNSVMDISGLNDVEVDLKGTLLWSTDISYWLKHSLDVGYQNQSTAWILSGKNIHFDGHGYGTIDGNGWAWYKRHLGSNYPRRPHALTVKGSEGGSFRGLRFMRSQMWTLSVIHSKDVLFDDIYVNNLDESGHHSSNTDGADTIYSSNITFNNWRVVNGDDSIAMKANSTDIKITNSVFYQGLGIAIGSIGQYKDRVEVVEGMKVDNVTFVGTTHAIYFKTWTGESVNYPPNGGGGGLGHASNNHFKNIHLQDVSSTPFTISQCTTYDRSNPNCTSSKFQIRDNHFENITGTLKKDVIVGFQCSAVAPCKNMEFKGVDLKKSSGKGKPGQWLCGHVEDPKGWKCTGKACEKPSSTGGC</sequence>
<keyword evidence="11" id="KW-0456">Lyase</keyword>
<dbReference type="PANTHER" id="PTHR31736">
    <property type="match status" value="1"/>
</dbReference>
<evidence type="ECO:0000313" key="11">
    <source>
        <dbReference type="EMBL" id="KZZ90357.1"/>
    </source>
</evidence>